<dbReference type="PANTHER" id="PTHR38682:SF1">
    <property type="entry name" value="V-TYPE ATP SYNTHASE SUBUNIT C"/>
    <property type="match status" value="1"/>
</dbReference>
<evidence type="ECO:0000256" key="1">
    <source>
        <dbReference type="ARBA" id="ARBA00022448"/>
    </source>
</evidence>
<evidence type="ECO:0000256" key="2">
    <source>
        <dbReference type="ARBA" id="ARBA00023065"/>
    </source>
</evidence>
<gene>
    <name evidence="4" type="ORF">ENO08_03785</name>
</gene>
<name>A0A7V2AUM5_UNCEI</name>
<dbReference type="InterPro" id="IPR002843">
    <property type="entry name" value="ATPase_V0-cplx_csu/dsu"/>
</dbReference>
<dbReference type="GO" id="GO:0046961">
    <property type="term" value="F:proton-transporting ATPase activity, rotational mechanism"/>
    <property type="evidence" value="ECO:0007669"/>
    <property type="project" value="InterPro"/>
</dbReference>
<evidence type="ECO:0008006" key="5">
    <source>
        <dbReference type="Google" id="ProtNLM"/>
    </source>
</evidence>
<feature type="transmembrane region" description="Helical" evidence="3">
    <location>
        <begin position="305"/>
        <end position="321"/>
    </location>
</feature>
<dbReference type="AlphaFoldDB" id="A0A7V2AUM5"/>
<evidence type="ECO:0000256" key="3">
    <source>
        <dbReference type="SAM" id="Phobius"/>
    </source>
</evidence>
<dbReference type="InterPro" id="IPR044911">
    <property type="entry name" value="V-type_ATPase_csu/dsu_dom_3"/>
</dbReference>
<dbReference type="SUPFAM" id="SSF103486">
    <property type="entry name" value="V-type ATP synthase subunit C"/>
    <property type="match status" value="1"/>
</dbReference>
<evidence type="ECO:0000313" key="4">
    <source>
        <dbReference type="EMBL" id="HER43560.1"/>
    </source>
</evidence>
<keyword evidence="2" id="KW-0406">Ion transport</keyword>
<reference evidence="4" key="1">
    <citation type="journal article" date="2020" name="mSystems">
        <title>Genome- and Community-Level Interaction Insights into Carbon Utilization and Element Cycling Functions of Hydrothermarchaeota in Hydrothermal Sediment.</title>
        <authorList>
            <person name="Zhou Z."/>
            <person name="Liu Y."/>
            <person name="Xu W."/>
            <person name="Pan J."/>
            <person name="Luo Z.H."/>
            <person name="Li M."/>
        </authorList>
    </citation>
    <scope>NUCLEOTIDE SEQUENCE [LARGE SCALE GENOMIC DNA]</scope>
    <source>
        <strain evidence="4">SpSt-1233</strain>
    </source>
</reference>
<dbReference type="Gene3D" id="1.10.132.50">
    <property type="entry name" value="ATP synthase (C/AC39) subunit, domain 3"/>
    <property type="match status" value="3"/>
</dbReference>
<sequence length="353" mass="40643">MILRPISTYSLVNAKVRARLSTLLGVETINRLAETRDLPEFYSALGGTIYEKIFSRPEITFDARVGERLLLEQEVEWHAELLQDLRGSERDLVAHFLEKYEIENLKTALRIREGNRDLGEMNYMIRKALPHQLPYQAIAEAASLDDALSLLSGTPFLAAARAYLDDYSERKTLFPIEIGLEIDYFKRLQEKVERLSKRDRAAARGLVGLEIDQKNISWLIRLKFYYDVPVGELLDYNIPGGAKVSRERLRLAFKADTMRDILKAALEQSYGRIADLLIKEEQLSKLYLLEIILWNYLIVEARRTLAGFPFTIGTVLAYLILKRTEIRNIITILNGKVYKMGRSEIDSHLRTAF</sequence>
<accession>A0A7V2AUM5</accession>
<dbReference type="EMBL" id="DSEC01000266">
    <property type="protein sequence ID" value="HER43560.1"/>
    <property type="molecule type" value="Genomic_DNA"/>
</dbReference>
<proteinExistence type="predicted"/>
<dbReference type="Pfam" id="PF01992">
    <property type="entry name" value="vATP-synt_AC39"/>
    <property type="match status" value="1"/>
</dbReference>
<dbReference type="InterPro" id="IPR050873">
    <property type="entry name" value="V-ATPase_V0D/AC39_subunit"/>
</dbReference>
<protein>
    <recommendedName>
        <fullName evidence="5">V-type ATPase subunit</fullName>
    </recommendedName>
</protein>
<keyword evidence="1" id="KW-0813">Transport</keyword>
<keyword evidence="3" id="KW-1133">Transmembrane helix</keyword>
<comment type="caution">
    <text evidence="4">The sequence shown here is derived from an EMBL/GenBank/DDBJ whole genome shotgun (WGS) entry which is preliminary data.</text>
</comment>
<organism evidence="4">
    <name type="scientific">Eiseniibacteriota bacterium</name>
    <dbReference type="NCBI Taxonomy" id="2212470"/>
    <lineage>
        <taxon>Bacteria</taxon>
        <taxon>Candidatus Eiseniibacteriota</taxon>
    </lineage>
</organism>
<dbReference type="Proteomes" id="UP000886069">
    <property type="component" value="Unassembled WGS sequence"/>
</dbReference>
<dbReference type="PANTHER" id="PTHR38682">
    <property type="entry name" value="V-TYPE ATP SYNTHASE SUBUNIT C"/>
    <property type="match status" value="1"/>
</dbReference>
<keyword evidence="3" id="KW-0812">Transmembrane</keyword>
<dbReference type="InterPro" id="IPR036079">
    <property type="entry name" value="ATPase_csu/dsu_sf"/>
</dbReference>
<keyword evidence="3" id="KW-0472">Membrane</keyword>